<dbReference type="Proteomes" id="UP000214689">
    <property type="component" value="Chromosome"/>
</dbReference>
<dbReference type="GO" id="GO:0016829">
    <property type="term" value="F:lyase activity"/>
    <property type="evidence" value="ECO:0007669"/>
    <property type="project" value="UniProtKB-KW"/>
</dbReference>
<dbReference type="Pfam" id="PF04073">
    <property type="entry name" value="tRNA_edit"/>
    <property type="match status" value="1"/>
</dbReference>
<dbReference type="Gene3D" id="3.90.960.10">
    <property type="entry name" value="YbaK/aminoacyl-tRNA synthetase-associated domain"/>
    <property type="match status" value="1"/>
</dbReference>
<evidence type="ECO:0000256" key="4">
    <source>
        <dbReference type="PIRNR" id="PIRNR006181"/>
    </source>
</evidence>
<dbReference type="PANTHER" id="PTHR30411:SF0">
    <property type="entry name" value="CYS-TRNA(PRO)_CYS-TRNA(CYS) DEACYLASE YBAK"/>
    <property type="match status" value="1"/>
</dbReference>
<dbReference type="NCBIfam" id="TIGR00011">
    <property type="entry name" value="YbaK_EbsC"/>
    <property type="match status" value="1"/>
</dbReference>
<dbReference type="InterPro" id="IPR004369">
    <property type="entry name" value="Prolyl-tRNA_editing_YbaK/EbsC"/>
</dbReference>
<dbReference type="OrthoDB" id="9809296at2"/>
<sequence>MSKKEKIEKTNAMRQLDSAGIEHGISEYDYNESDLSGEHVAAALGISEEEIFKTLVTHSNSGEYYVFVIPVASELSLKKAASVAGVKKIEMIHLKELLPLTGYVRGGCSPIGMKKLFPTFIDETAILYDQIYISAGKRGAQIIINGEKLAEFINASFADITA</sequence>
<dbReference type="EC" id="4.2.-.-" evidence="4"/>
<evidence type="ECO:0000259" key="5">
    <source>
        <dbReference type="Pfam" id="PF04073"/>
    </source>
</evidence>
<dbReference type="GO" id="GO:0006412">
    <property type="term" value="P:translation"/>
    <property type="evidence" value="ECO:0007669"/>
    <property type="project" value="UniProtKB-KW"/>
</dbReference>
<dbReference type="SUPFAM" id="SSF55826">
    <property type="entry name" value="YbaK/ProRS associated domain"/>
    <property type="match status" value="1"/>
</dbReference>
<dbReference type="PIRSF" id="PIRSF006181">
    <property type="entry name" value="EbsC_YbaK"/>
    <property type="match status" value="1"/>
</dbReference>
<dbReference type="InterPro" id="IPR007214">
    <property type="entry name" value="YbaK/aa-tRNA-synth-assoc-dom"/>
</dbReference>
<evidence type="ECO:0000256" key="2">
    <source>
        <dbReference type="ARBA" id="ARBA00022917"/>
    </source>
</evidence>
<dbReference type="AlphaFoldDB" id="A0A223ASQ7"/>
<name>A0A223ASQ7_9FIRM</name>
<accession>A0A223ASQ7</accession>
<protein>
    <recommendedName>
        <fullName evidence="4">Cys-tRNA(Pro)/Cys-tRNA(Cys) deacylase</fullName>
        <ecNumber evidence="4">4.2.-.-</ecNumber>
    </recommendedName>
</protein>
<keyword evidence="3 4" id="KW-0456">Lyase</keyword>
<organism evidence="6 7">
    <name type="scientific">Mogibacterium pumilum</name>
    <dbReference type="NCBI Taxonomy" id="86332"/>
    <lineage>
        <taxon>Bacteria</taxon>
        <taxon>Bacillati</taxon>
        <taxon>Bacillota</taxon>
        <taxon>Clostridia</taxon>
        <taxon>Peptostreptococcales</taxon>
        <taxon>Anaerovoracaceae</taxon>
        <taxon>Mogibacterium</taxon>
    </lineage>
</organism>
<keyword evidence="2 4" id="KW-0648">Protein biosynthesis</keyword>
<evidence type="ECO:0000256" key="3">
    <source>
        <dbReference type="ARBA" id="ARBA00023239"/>
    </source>
</evidence>
<evidence type="ECO:0000313" key="6">
    <source>
        <dbReference type="EMBL" id="ASS38008.1"/>
    </source>
</evidence>
<dbReference type="PANTHER" id="PTHR30411">
    <property type="entry name" value="CYTOPLASMIC PROTEIN"/>
    <property type="match status" value="1"/>
</dbReference>
<comment type="similarity">
    <text evidence="1 4">Belongs to the prolyl-tRNA editing family. YbaK/EbsC subfamily.</text>
</comment>
<dbReference type="InterPro" id="IPR036754">
    <property type="entry name" value="YbaK/aa-tRNA-synt-asso_dom_sf"/>
</dbReference>
<dbReference type="GO" id="GO:0002161">
    <property type="term" value="F:aminoacyl-tRNA deacylase activity"/>
    <property type="evidence" value="ECO:0007669"/>
    <property type="project" value="InterPro"/>
</dbReference>
<evidence type="ECO:0000256" key="1">
    <source>
        <dbReference type="ARBA" id="ARBA00009798"/>
    </source>
</evidence>
<gene>
    <name evidence="6" type="ORF">AXF17_05925</name>
</gene>
<keyword evidence="7" id="KW-1185">Reference proteome</keyword>
<proteinExistence type="inferred from homology"/>
<reference evidence="7" key="1">
    <citation type="submission" date="2016-05" db="EMBL/GenBank/DDBJ databases">
        <authorList>
            <person name="Holder M.E."/>
            <person name="Ajami N.J."/>
            <person name="Petrosino J.F."/>
        </authorList>
    </citation>
    <scope>NUCLEOTIDE SEQUENCE [LARGE SCALE GENOMIC DNA]</scope>
    <source>
        <strain evidence="7">ATCC 700696</strain>
    </source>
</reference>
<evidence type="ECO:0000313" key="7">
    <source>
        <dbReference type="Proteomes" id="UP000214689"/>
    </source>
</evidence>
<dbReference type="RefSeq" id="WP_094234243.1">
    <property type="nucleotide sequence ID" value="NZ_CP016199.1"/>
</dbReference>
<dbReference type="EMBL" id="CP016199">
    <property type="protein sequence ID" value="ASS38008.1"/>
    <property type="molecule type" value="Genomic_DNA"/>
</dbReference>
<dbReference type="CDD" id="cd00002">
    <property type="entry name" value="YbaK_deacylase"/>
    <property type="match status" value="1"/>
</dbReference>
<feature type="domain" description="YbaK/aminoacyl-tRNA synthetase-associated" evidence="5">
    <location>
        <begin position="38"/>
        <end position="152"/>
    </location>
</feature>